<evidence type="ECO:0000256" key="6">
    <source>
        <dbReference type="PIRNR" id="PIRNR000535"/>
    </source>
</evidence>
<feature type="region of interest" description="Disordered" evidence="7">
    <location>
        <begin position="1"/>
        <end position="29"/>
    </location>
</feature>
<gene>
    <name evidence="9" type="ORF">C7B45_08900</name>
</gene>
<dbReference type="GO" id="GO:0005524">
    <property type="term" value="F:ATP binding"/>
    <property type="evidence" value="ECO:0007669"/>
    <property type="project" value="UniProtKB-KW"/>
</dbReference>
<evidence type="ECO:0000313" key="10">
    <source>
        <dbReference type="Proteomes" id="UP000241848"/>
    </source>
</evidence>
<accession>A0A2T2WI57</accession>
<dbReference type="InterPro" id="IPR002173">
    <property type="entry name" value="Carboh/pur_kinase_PfkB_CS"/>
</dbReference>
<evidence type="ECO:0000256" key="2">
    <source>
        <dbReference type="ARBA" id="ARBA00022679"/>
    </source>
</evidence>
<comment type="similarity">
    <text evidence="6">Belongs to the carbohydrate kinase PfkB family. LacC subfamily.</text>
</comment>
<evidence type="ECO:0000256" key="5">
    <source>
        <dbReference type="ARBA" id="ARBA00022840"/>
    </source>
</evidence>
<name>A0A2T2WI57_9FIRM</name>
<dbReference type="UniPathway" id="UPA00704">
    <property type="reaction ID" value="UER00715"/>
</dbReference>
<dbReference type="NCBIfam" id="TIGR03168">
    <property type="entry name" value="1-PFK"/>
    <property type="match status" value="1"/>
</dbReference>
<organism evidence="9 10">
    <name type="scientific">Sulfobacillus acidophilus</name>
    <dbReference type="NCBI Taxonomy" id="53633"/>
    <lineage>
        <taxon>Bacteria</taxon>
        <taxon>Bacillati</taxon>
        <taxon>Bacillota</taxon>
        <taxon>Clostridia</taxon>
        <taxon>Eubacteriales</taxon>
        <taxon>Clostridiales Family XVII. Incertae Sedis</taxon>
        <taxon>Sulfobacillus</taxon>
    </lineage>
</organism>
<keyword evidence="4 9" id="KW-0418">Kinase</keyword>
<dbReference type="PANTHER" id="PTHR46566:SF2">
    <property type="entry name" value="ATP-DEPENDENT 6-PHOSPHOFRUCTOKINASE ISOZYME 2"/>
    <property type="match status" value="1"/>
</dbReference>
<comment type="catalytic activity">
    <reaction evidence="6">
        <text>D-tagatofuranose 6-phosphate + ATP = D-tagatofuranose 1,6-bisphosphate + ADP + H(+)</text>
        <dbReference type="Rhea" id="RHEA:12420"/>
        <dbReference type="ChEBI" id="CHEBI:15378"/>
        <dbReference type="ChEBI" id="CHEBI:30616"/>
        <dbReference type="ChEBI" id="CHEBI:58694"/>
        <dbReference type="ChEBI" id="CHEBI:58695"/>
        <dbReference type="ChEBI" id="CHEBI:456216"/>
        <dbReference type="EC" id="2.7.1.144"/>
    </reaction>
</comment>
<dbReference type="GO" id="GO:0005829">
    <property type="term" value="C:cytosol"/>
    <property type="evidence" value="ECO:0007669"/>
    <property type="project" value="TreeGrafter"/>
</dbReference>
<dbReference type="SUPFAM" id="SSF53613">
    <property type="entry name" value="Ribokinase-like"/>
    <property type="match status" value="1"/>
</dbReference>
<dbReference type="EC" id="2.7.1.144" evidence="6"/>
<keyword evidence="6" id="KW-0423">Lactose metabolism</keyword>
<keyword evidence="3 6" id="KW-0547">Nucleotide-binding</keyword>
<dbReference type="EMBL" id="PXYV01000025">
    <property type="protein sequence ID" value="PSR21923.1"/>
    <property type="molecule type" value="Genomic_DNA"/>
</dbReference>
<feature type="compositionally biased region" description="Low complexity" evidence="7">
    <location>
        <begin position="19"/>
        <end position="29"/>
    </location>
</feature>
<keyword evidence="2 6" id="KW-0808">Transferase</keyword>
<reference evidence="9 10" key="1">
    <citation type="journal article" date="2014" name="BMC Genomics">
        <title>Comparison of environmental and isolate Sulfobacillus genomes reveals diverse carbon, sulfur, nitrogen, and hydrogen metabolisms.</title>
        <authorList>
            <person name="Justice N.B."/>
            <person name="Norman A."/>
            <person name="Brown C.T."/>
            <person name="Singh A."/>
            <person name="Thomas B.C."/>
            <person name="Banfield J.F."/>
        </authorList>
    </citation>
    <scope>NUCLEOTIDE SEQUENCE [LARGE SCALE GENOMIC DNA]</scope>
    <source>
        <strain evidence="9">AMDSBA3</strain>
    </source>
</reference>
<comment type="similarity">
    <text evidence="1">Belongs to the carbohydrate kinase pfkB family.</text>
</comment>
<dbReference type="GO" id="GO:0008443">
    <property type="term" value="F:phosphofructokinase activity"/>
    <property type="evidence" value="ECO:0007669"/>
    <property type="project" value="TreeGrafter"/>
</dbReference>
<dbReference type="InterPro" id="IPR011611">
    <property type="entry name" value="PfkB_dom"/>
</dbReference>
<dbReference type="Pfam" id="PF00294">
    <property type="entry name" value="PfkB"/>
    <property type="match status" value="1"/>
</dbReference>
<dbReference type="Gene3D" id="3.40.1190.20">
    <property type="match status" value="1"/>
</dbReference>
<dbReference type="InterPro" id="IPR017583">
    <property type="entry name" value="Tagatose/fructose_Pkinase"/>
</dbReference>
<comment type="pathway">
    <text evidence="6">Carbohydrate metabolism; D-tagatose 6-phosphate degradation; D-glyceraldehyde 3-phosphate and glycerone phosphate from D-tagatose 6-phosphate: step 1/2.</text>
</comment>
<dbReference type="GO" id="GO:2001059">
    <property type="term" value="P:D-tagatose 6-phosphate catabolic process"/>
    <property type="evidence" value="ECO:0007669"/>
    <property type="project" value="UniProtKB-UniPathway"/>
</dbReference>
<comment type="caution">
    <text evidence="9">The sequence shown here is derived from an EMBL/GenBank/DDBJ whole genome shotgun (WGS) entry which is preliminary data.</text>
</comment>
<feature type="domain" description="Carbohydrate kinase PfkB" evidence="8">
    <location>
        <begin position="59"/>
        <end position="313"/>
    </location>
</feature>
<sequence length="332" mass="34803">MAKSPAISTGFGCESLSESSRTARGTSAGGRARRTGMIWCVTLNPSLDVTYRLGEDLLPGSVGLAQEMDVQLGGKGNNVARVVHRLGAPVTMVEILGGHVGLELSHRAAQMGIPMLSVAVEQDSRICLTMVGAASGTVTELRAPGPEVDPIWANRLLQQLRQSVGPQDWVTISGSLPPGLSVNTYAEWVYALKGRVAGVIVDAAGAPLQRAVQAAPTAIVPNRHEYEGIGSFLAHGQTEVIVTEGKDGVRWYEPSGKVRWWQAPGVKVVNSVGAGDTFLGALVVQLAAGATIADAIPRAVATASASVETLGVAVFDLTRIDELLREIKEVVT</sequence>
<evidence type="ECO:0000256" key="4">
    <source>
        <dbReference type="ARBA" id="ARBA00022777"/>
    </source>
</evidence>
<protein>
    <recommendedName>
        <fullName evidence="6">Tagatose-6-phosphate kinase</fullName>
        <ecNumber evidence="6">2.7.1.144</ecNumber>
    </recommendedName>
</protein>
<dbReference type="PROSITE" id="PS00584">
    <property type="entry name" value="PFKB_KINASES_2"/>
    <property type="match status" value="1"/>
</dbReference>
<evidence type="ECO:0000256" key="1">
    <source>
        <dbReference type="ARBA" id="ARBA00005380"/>
    </source>
</evidence>
<dbReference type="InterPro" id="IPR029056">
    <property type="entry name" value="Ribokinase-like"/>
</dbReference>
<dbReference type="GO" id="GO:0005988">
    <property type="term" value="P:lactose metabolic process"/>
    <property type="evidence" value="ECO:0007669"/>
    <property type="project" value="UniProtKB-KW"/>
</dbReference>
<proteinExistence type="inferred from homology"/>
<evidence type="ECO:0000256" key="7">
    <source>
        <dbReference type="SAM" id="MobiDB-lite"/>
    </source>
</evidence>
<dbReference type="PROSITE" id="PS00583">
    <property type="entry name" value="PFKB_KINASES_1"/>
    <property type="match status" value="1"/>
</dbReference>
<dbReference type="Proteomes" id="UP000241848">
    <property type="component" value="Unassembled WGS sequence"/>
</dbReference>
<keyword evidence="5 6" id="KW-0067">ATP-binding</keyword>
<dbReference type="GO" id="GO:0009024">
    <property type="term" value="F:tagatose-6-phosphate kinase activity"/>
    <property type="evidence" value="ECO:0007669"/>
    <property type="project" value="UniProtKB-EC"/>
</dbReference>
<evidence type="ECO:0000313" key="9">
    <source>
        <dbReference type="EMBL" id="PSR21923.1"/>
    </source>
</evidence>
<evidence type="ECO:0000256" key="3">
    <source>
        <dbReference type="ARBA" id="ARBA00022741"/>
    </source>
</evidence>
<dbReference type="PANTHER" id="PTHR46566">
    <property type="entry name" value="1-PHOSPHOFRUCTOKINASE-RELATED"/>
    <property type="match status" value="1"/>
</dbReference>
<dbReference type="PIRSF" id="PIRSF000535">
    <property type="entry name" value="1PFK/6PFK/LacC"/>
    <property type="match status" value="1"/>
</dbReference>
<evidence type="ECO:0000259" key="8">
    <source>
        <dbReference type="Pfam" id="PF00294"/>
    </source>
</evidence>
<dbReference type="AlphaFoldDB" id="A0A2T2WI57"/>